<keyword evidence="1" id="KW-0472">Membrane</keyword>
<evidence type="ECO:0000256" key="1">
    <source>
        <dbReference type="SAM" id="Phobius"/>
    </source>
</evidence>
<feature type="transmembrane region" description="Helical" evidence="1">
    <location>
        <begin position="491"/>
        <end position="517"/>
    </location>
</feature>
<reference evidence="4" key="2">
    <citation type="submission" date="2015-01" db="EMBL/GenBank/DDBJ databases">
        <title>Evolutionary Origins and Diversification of the Mycorrhizal Mutualists.</title>
        <authorList>
            <consortium name="DOE Joint Genome Institute"/>
            <consortium name="Mycorrhizal Genomics Consortium"/>
            <person name="Kohler A."/>
            <person name="Kuo A."/>
            <person name="Nagy L.G."/>
            <person name="Floudas D."/>
            <person name="Copeland A."/>
            <person name="Barry K.W."/>
            <person name="Cichocki N."/>
            <person name="Veneault-Fourrey C."/>
            <person name="LaButti K."/>
            <person name="Lindquist E.A."/>
            <person name="Lipzen A."/>
            <person name="Lundell T."/>
            <person name="Morin E."/>
            <person name="Murat C."/>
            <person name="Riley R."/>
            <person name="Ohm R."/>
            <person name="Sun H."/>
            <person name="Tunlid A."/>
            <person name="Henrissat B."/>
            <person name="Grigoriev I.V."/>
            <person name="Hibbett D.S."/>
            <person name="Martin F."/>
        </authorList>
    </citation>
    <scope>NUCLEOTIDE SEQUENCE [LARGE SCALE GENOMIC DNA]</scope>
    <source>
        <strain evidence="4">Foug A</strain>
    </source>
</reference>
<proteinExistence type="predicted"/>
<gene>
    <name evidence="3" type="ORF">SCLCIDRAFT_1215643</name>
</gene>
<reference evidence="3 4" key="1">
    <citation type="submission" date="2014-04" db="EMBL/GenBank/DDBJ databases">
        <authorList>
            <consortium name="DOE Joint Genome Institute"/>
            <person name="Kuo A."/>
            <person name="Kohler A."/>
            <person name="Nagy L.G."/>
            <person name="Floudas D."/>
            <person name="Copeland A."/>
            <person name="Barry K.W."/>
            <person name="Cichocki N."/>
            <person name="Veneault-Fourrey C."/>
            <person name="LaButti K."/>
            <person name="Lindquist E.A."/>
            <person name="Lipzen A."/>
            <person name="Lundell T."/>
            <person name="Morin E."/>
            <person name="Murat C."/>
            <person name="Sun H."/>
            <person name="Tunlid A."/>
            <person name="Henrissat B."/>
            <person name="Grigoriev I.V."/>
            <person name="Hibbett D.S."/>
            <person name="Martin F."/>
            <person name="Nordberg H.P."/>
            <person name="Cantor M.N."/>
            <person name="Hua S.X."/>
        </authorList>
    </citation>
    <scope>NUCLEOTIDE SEQUENCE [LARGE SCALE GENOMIC DNA]</scope>
    <source>
        <strain evidence="3 4">Foug A</strain>
    </source>
</reference>
<dbReference type="HOGENOM" id="CLU_023805_2_2_1"/>
<dbReference type="OrthoDB" id="391988at2759"/>
<dbReference type="CDD" id="cd00882">
    <property type="entry name" value="Ras_like_GTPase"/>
    <property type="match status" value="1"/>
</dbReference>
<dbReference type="Proteomes" id="UP000053989">
    <property type="component" value="Unassembled WGS sequence"/>
</dbReference>
<feature type="signal peptide" evidence="2">
    <location>
        <begin position="1"/>
        <end position="30"/>
    </location>
</feature>
<dbReference type="AlphaFoldDB" id="A0A0C3DMD4"/>
<keyword evidence="2" id="KW-0732">Signal</keyword>
<feature type="chain" id="PRO_5002163429" evidence="2">
    <location>
        <begin position="31"/>
        <end position="641"/>
    </location>
</feature>
<protein>
    <submittedName>
        <fullName evidence="3">Uncharacterized protein</fullName>
    </submittedName>
</protein>
<dbReference type="Gene3D" id="3.40.50.300">
    <property type="entry name" value="P-loop containing nucleotide triphosphate hydrolases"/>
    <property type="match status" value="1"/>
</dbReference>
<sequence length="641" mass="72404">MVACLCAQASLPPCFLLPASCLLLPVPVLSTMSESSQILRISRIKLQNAGKVESAQLTIRGFPYEVQKQRDSDIPSAEFNPPLEVQEPFYLSLNRTWALCIQKWSRKKISFDPSEVLSNLEDHQFRKVQGNVTIVLDIIPPTQRPDGQILTHSGLLTPSTEDILKQCPRFRILVMGKTGVGKTSLINSAFGIDDARSEHDQPGEANIDTPMISKLNDRFVLHDSKGFEAGEDDNLSKVKAFIERRKNHRDVKEQLHAVWLTFQVPLNTFGQRLMEVGMEEFLQEKSNILGDIPTIFVFTKYDKLTEDIERRWILSRRNYTQADVDLEAVQHLKQHCIQPIQDFTKQSDIPYIAVSSRTRYAGTLKRLTELTHEKVSECFAQQHGMGPSPVATVTAMAQRVVPWLNIQESINVGKRKYWQAVFAGADFSGYTIEDCLDVIHTDIVKVWNFYDPSGILLCGHFRDFMMRVVNTLNENPTKAIAPNSSFAMPKYGVALVALLPVILPLSAGAAVINWAHATYDRIPAVQRKFMAYITDLTHVLDIIFVLTASRDERKPTIRIIKTAIVLYQTSQRRWDVHTKIKELSIGFFGGCDVNTEMESIVKSRYITDGELKEKVEMITSAELEGDEDWDAPQSHGGNLVQ</sequence>
<keyword evidence="1" id="KW-1133">Transmembrane helix</keyword>
<dbReference type="SUPFAM" id="SSF52540">
    <property type="entry name" value="P-loop containing nucleoside triphosphate hydrolases"/>
    <property type="match status" value="1"/>
</dbReference>
<keyword evidence="1" id="KW-0812">Transmembrane</keyword>
<dbReference type="EMBL" id="KN822047">
    <property type="protein sequence ID" value="KIM61820.1"/>
    <property type="molecule type" value="Genomic_DNA"/>
</dbReference>
<evidence type="ECO:0000313" key="4">
    <source>
        <dbReference type="Proteomes" id="UP000053989"/>
    </source>
</evidence>
<accession>A0A0C3DMD4</accession>
<keyword evidence="4" id="KW-1185">Reference proteome</keyword>
<organism evidence="3 4">
    <name type="scientific">Scleroderma citrinum Foug A</name>
    <dbReference type="NCBI Taxonomy" id="1036808"/>
    <lineage>
        <taxon>Eukaryota</taxon>
        <taxon>Fungi</taxon>
        <taxon>Dikarya</taxon>
        <taxon>Basidiomycota</taxon>
        <taxon>Agaricomycotina</taxon>
        <taxon>Agaricomycetes</taxon>
        <taxon>Agaricomycetidae</taxon>
        <taxon>Boletales</taxon>
        <taxon>Sclerodermatineae</taxon>
        <taxon>Sclerodermataceae</taxon>
        <taxon>Scleroderma</taxon>
    </lineage>
</organism>
<dbReference type="InterPro" id="IPR027417">
    <property type="entry name" value="P-loop_NTPase"/>
</dbReference>
<name>A0A0C3DMD4_9AGAM</name>
<evidence type="ECO:0000256" key="2">
    <source>
        <dbReference type="SAM" id="SignalP"/>
    </source>
</evidence>
<dbReference type="InParanoid" id="A0A0C3DMD4"/>
<evidence type="ECO:0000313" key="3">
    <source>
        <dbReference type="EMBL" id="KIM61820.1"/>
    </source>
</evidence>